<dbReference type="OrthoDB" id="2960905at2"/>
<dbReference type="InterPro" id="IPR012505">
    <property type="entry name" value="YbbR"/>
</dbReference>
<keyword evidence="3" id="KW-1185">Reference proteome</keyword>
<keyword evidence="1" id="KW-1133">Transmembrane helix</keyword>
<dbReference type="PANTHER" id="PTHR37804">
    <property type="entry name" value="CDAA REGULATORY PROTEIN CDAR"/>
    <property type="match status" value="1"/>
</dbReference>
<proteinExistence type="predicted"/>
<dbReference type="Gene3D" id="2.170.120.30">
    <property type="match status" value="2"/>
</dbReference>
<sequence length="415" mass="45669">MNDWLNKPWVIRVISLFLAILTFTVISFDNQDTRNADVGNFDSIFNSSQESVVLEDVPVNIQIDDEQYVVSGVPELITMELSGTLSVVQSTATQRNFDVFVDLNDLGPGDHTVPIEYDGISNRLNVRTDPESIDITIEERGEDEYQVRIDYTNSDAMQEGFEVESATVTPSVVTITSAQSVINRISDVRAVVDLEGIEESTTLDDVPVRVYDNEGNQLNVRIEPNTVTVDLSVINPNKTVPIELETTGELPEGFNLIDIEILDDAEVQLFAASEVLDVIEQIETEPVDLSTLTESTEVTIALDLPEGIRESSIDEVTVRVELEETTETGLENVEIELDNLSQDLETNFIDPETGRLNVSVSGYPSDLAGVEASDLRLSINLDGLSSGEHELPIEIDAPENVTVALPRDDVTVALQ</sequence>
<dbReference type="Gene3D" id="2.170.120.40">
    <property type="entry name" value="YbbR-like domain"/>
    <property type="match status" value="2"/>
</dbReference>
<feature type="transmembrane region" description="Helical" evidence="1">
    <location>
        <begin position="9"/>
        <end position="28"/>
    </location>
</feature>
<dbReference type="RefSeq" id="WP_110252194.1">
    <property type="nucleotide sequence ID" value="NZ_QJJR01000018.1"/>
</dbReference>
<comment type="caution">
    <text evidence="2">The sequence shown here is derived from an EMBL/GenBank/DDBJ whole genome shotgun (WGS) entry which is preliminary data.</text>
</comment>
<evidence type="ECO:0000256" key="1">
    <source>
        <dbReference type="SAM" id="Phobius"/>
    </source>
</evidence>
<dbReference type="InterPro" id="IPR053154">
    <property type="entry name" value="c-di-AMP_regulator"/>
</dbReference>
<evidence type="ECO:0000313" key="3">
    <source>
        <dbReference type="Proteomes" id="UP000247922"/>
    </source>
</evidence>
<dbReference type="Pfam" id="PF07949">
    <property type="entry name" value="YbbR"/>
    <property type="match status" value="3"/>
</dbReference>
<name>A0A2V3W3K3_9BACI</name>
<gene>
    <name evidence="2" type="ORF">DES38_11822</name>
</gene>
<dbReference type="PANTHER" id="PTHR37804:SF1">
    <property type="entry name" value="CDAA REGULATORY PROTEIN CDAR"/>
    <property type="match status" value="1"/>
</dbReference>
<dbReference type="Proteomes" id="UP000247922">
    <property type="component" value="Unassembled WGS sequence"/>
</dbReference>
<accession>A0A2V3W3K3</accession>
<dbReference type="AlphaFoldDB" id="A0A2V3W3K3"/>
<dbReference type="EMBL" id="QJJR01000018">
    <property type="protein sequence ID" value="PXW86835.1"/>
    <property type="molecule type" value="Genomic_DNA"/>
</dbReference>
<protein>
    <submittedName>
        <fullName evidence="2">YbbR domain-containing protein</fullName>
    </submittedName>
</protein>
<keyword evidence="1" id="KW-0472">Membrane</keyword>
<keyword evidence="1" id="KW-0812">Transmembrane</keyword>
<reference evidence="2 3" key="1">
    <citation type="submission" date="2018-05" db="EMBL/GenBank/DDBJ databases">
        <title>Genomic Encyclopedia of Type Strains, Phase IV (KMG-IV): sequencing the most valuable type-strain genomes for metagenomic binning, comparative biology and taxonomic classification.</title>
        <authorList>
            <person name="Goeker M."/>
        </authorList>
    </citation>
    <scope>NUCLEOTIDE SEQUENCE [LARGE SCALE GENOMIC DNA]</scope>
    <source>
        <strain evidence="2 3">DSM 22440</strain>
    </source>
</reference>
<evidence type="ECO:0000313" key="2">
    <source>
        <dbReference type="EMBL" id="PXW86835.1"/>
    </source>
</evidence>
<organism evidence="2 3">
    <name type="scientific">Streptohalobacillus salinus</name>
    <dbReference type="NCBI Taxonomy" id="621096"/>
    <lineage>
        <taxon>Bacteria</taxon>
        <taxon>Bacillati</taxon>
        <taxon>Bacillota</taxon>
        <taxon>Bacilli</taxon>
        <taxon>Bacillales</taxon>
        <taxon>Bacillaceae</taxon>
        <taxon>Streptohalobacillus</taxon>
    </lineage>
</organism>